<dbReference type="GO" id="GO:0003677">
    <property type="term" value="F:DNA binding"/>
    <property type="evidence" value="ECO:0007669"/>
    <property type="project" value="UniProtKB-UniRule"/>
</dbReference>
<evidence type="ECO:0000256" key="1">
    <source>
        <dbReference type="ARBA" id="ARBA00023125"/>
    </source>
</evidence>
<dbReference type="Gene3D" id="1.10.357.10">
    <property type="entry name" value="Tetracycline Repressor, domain 2"/>
    <property type="match status" value="1"/>
</dbReference>
<dbReference type="SUPFAM" id="SSF46689">
    <property type="entry name" value="Homeodomain-like"/>
    <property type="match status" value="1"/>
</dbReference>
<dbReference type="Pfam" id="PF00440">
    <property type="entry name" value="TetR_N"/>
    <property type="match status" value="1"/>
</dbReference>
<feature type="DNA-binding region" description="H-T-H motif" evidence="2">
    <location>
        <begin position="26"/>
        <end position="45"/>
    </location>
</feature>
<dbReference type="InterPro" id="IPR036271">
    <property type="entry name" value="Tet_transcr_reg_TetR-rel_C_sf"/>
</dbReference>
<dbReference type="InterPro" id="IPR009057">
    <property type="entry name" value="Homeodomain-like_sf"/>
</dbReference>
<feature type="domain" description="HTH tetR-type" evidence="3">
    <location>
        <begin position="3"/>
        <end position="63"/>
    </location>
</feature>
<dbReference type="PANTHER" id="PTHR43479:SF11">
    <property type="entry name" value="ACREF_ENVCD OPERON REPRESSOR-RELATED"/>
    <property type="match status" value="1"/>
</dbReference>
<accession>A0A6I6ESY7</accession>
<evidence type="ECO:0000256" key="2">
    <source>
        <dbReference type="PROSITE-ProRule" id="PRU00335"/>
    </source>
</evidence>
<sequence length="200" mass="24131">MEQEKRERIINAALKEFARNGYEKASTNEIIKEANISKGSLFNYFKSKKELYLFLFEYTAETIDKIYDEIDYSETDFFKRTREIGLIKFKIMKKFPQAFDFLKAVGNESFAEVKSEIEKVRKHTIERGLEMGYKNIDWTKFRDDIDFQKMMNIINWTMLSFSEQQRNKVNSFKNISMEVLEEWDEYFDILKLCFYKKGEE</sequence>
<evidence type="ECO:0000313" key="5">
    <source>
        <dbReference type="Proteomes" id="UP000422764"/>
    </source>
</evidence>
<dbReference type="InterPro" id="IPR050624">
    <property type="entry name" value="HTH-type_Tx_Regulator"/>
</dbReference>
<protein>
    <submittedName>
        <fullName evidence="4">TetR family transcriptional regulator</fullName>
    </submittedName>
</protein>
<keyword evidence="1 2" id="KW-0238">DNA-binding</keyword>
<dbReference type="SUPFAM" id="SSF48498">
    <property type="entry name" value="Tetracyclin repressor-like, C-terminal domain"/>
    <property type="match status" value="1"/>
</dbReference>
<dbReference type="Proteomes" id="UP000422764">
    <property type="component" value="Chromosome"/>
</dbReference>
<dbReference type="Gene3D" id="1.10.10.60">
    <property type="entry name" value="Homeodomain-like"/>
    <property type="match status" value="1"/>
</dbReference>
<dbReference type="InterPro" id="IPR001647">
    <property type="entry name" value="HTH_TetR"/>
</dbReference>
<keyword evidence="5" id="KW-1185">Reference proteome</keyword>
<evidence type="ECO:0000259" key="3">
    <source>
        <dbReference type="PROSITE" id="PS50977"/>
    </source>
</evidence>
<name>A0A6I6ESY7_9CLOT</name>
<dbReference type="PROSITE" id="PS50977">
    <property type="entry name" value="HTH_TETR_2"/>
    <property type="match status" value="1"/>
</dbReference>
<gene>
    <name evidence="4" type="ORF">GOM49_10070</name>
</gene>
<dbReference type="AlphaFoldDB" id="A0A6I6ESY7"/>
<dbReference type="PANTHER" id="PTHR43479">
    <property type="entry name" value="ACREF/ENVCD OPERON REPRESSOR-RELATED"/>
    <property type="match status" value="1"/>
</dbReference>
<reference evidence="4 5" key="1">
    <citation type="submission" date="2019-12" db="EMBL/GenBank/DDBJ databases">
        <title>Genome sequenceing of Clostridium bovifaecis.</title>
        <authorList>
            <person name="Yao Y."/>
        </authorList>
    </citation>
    <scope>NUCLEOTIDE SEQUENCE [LARGE SCALE GENOMIC DNA]</scope>
    <source>
        <strain evidence="4 5">BXX</strain>
    </source>
</reference>
<dbReference type="PRINTS" id="PR00455">
    <property type="entry name" value="HTHTETR"/>
</dbReference>
<organism evidence="4 5">
    <name type="scientific">Clostridium bovifaecis</name>
    <dbReference type="NCBI Taxonomy" id="2184719"/>
    <lineage>
        <taxon>Bacteria</taxon>
        <taxon>Bacillati</taxon>
        <taxon>Bacillota</taxon>
        <taxon>Clostridia</taxon>
        <taxon>Eubacteriales</taxon>
        <taxon>Clostridiaceae</taxon>
        <taxon>Clostridium</taxon>
    </lineage>
</organism>
<dbReference type="InterPro" id="IPR023772">
    <property type="entry name" value="DNA-bd_HTH_TetR-type_CS"/>
</dbReference>
<dbReference type="EMBL" id="CP046522">
    <property type="protein sequence ID" value="QGU95390.1"/>
    <property type="molecule type" value="Genomic_DNA"/>
</dbReference>
<evidence type="ECO:0000313" key="4">
    <source>
        <dbReference type="EMBL" id="QGU95390.1"/>
    </source>
</evidence>
<proteinExistence type="predicted"/>
<dbReference type="PROSITE" id="PS01081">
    <property type="entry name" value="HTH_TETR_1"/>
    <property type="match status" value="1"/>
</dbReference>